<comment type="caution">
    <text evidence="4">The sequence shown here is derived from an EMBL/GenBank/DDBJ whole genome shotgun (WGS) entry which is preliminary data.</text>
</comment>
<dbReference type="OrthoDB" id="119432at2"/>
<dbReference type="GO" id="GO:0046872">
    <property type="term" value="F:metal ion binding"/>
    <property type="evidence" value="ECO:0007669"/>
    <property type="project" value="UniProtKB-KW"/>
</dbReference>
<reference evidence="4 5" key="1">
    <citation type="submission" date="2019-08" db="EMBL/GenBank/DDBJ databases">
        <title>Genome sequencing of Paenibacillus faecis DSM 23593(T).</title>
        <authorList>
            <person name="Kook J.-K."/>
            <person name="Park S.-N."/>
            <person name="Lim Y.K."/>
        </authorList>
    </citation>
    <scope>NUCLEOTIDE SEQUENCE [LARGE SCALE GENOMIC DNA]</scope>
    <source>
        <strain evidence="4 5">DSM 23593</strain>
    </source>
</reference>
<evidence type="ECO:0000256" key="1">
    <source>
        <dbReference type="ARBA" id="ARBA00008635"/>
    </source>
</evidence>
<dbReference type="Proteomes" id="UP000325218">
    <property type="component" value="Unassembled WGS sequence"/>
</dbReference>
<proteinExistence type="inferred from homology"/>
<dbReference type="Gene3D" id="1.20.120.450">
    <property type="entry name" value="dinb family like domain"/>
    <property type="match status" value="1"/>
</dbReference>
<dbReference type="AlphaFoldDB" id="A0A5D0CYW4"/>
<feature type="binding site" evidence="3">
    <location>
        <position position="130"/>
    </location>
    <ligand>
        <name>a divalent metal cation</name>
        <dbReference type="ChEBI" id="CHEBI:60240"/>
    </ligand>
</feature>
<dbReference type="InterPro" id="IPR007837">
    <property type="entry name" value="DinB"/>
</dbReference>
<evidence type="ECO:0000256" key="2">
    <source>
        <dbReference type="ARBA" id="ARBA00022723"/>
    </source>
</evidence>
<accession>A0A5D0CYW4</accession>
<evidence type="ECO:0000256" key="3">
    <source>
        <dbReference type="PIRSR" id="PIRSR607837-1"/>
    </source>
</evidence>
<sequence>MFWRIEAFIQEWDEERKITEKVMAALTDDSLHKQVIPGRRTLGDIAWHLTLSPHYMTGCGLSFDGPEGGAEVPESADFIAEQYGKVSLALQNAAQTQWDDDRLQEVQEIMGQPYRNGEMLRFTLMHQAHHRGQMTVLMRQAGLRVPEVYGQTYESWIEAGMEPLK</sequence>
<dbReference type="EMBL" id="VSDO01000001">
    <property type="protein sequence ID" value="TYA14888.1"/>
    <property type="molecule type" value="Genomic_DNA"/>
</dbReference>
<keyword evidence="5" id="KW-1185">Reference proteome</keyword>
<dbReference type="RefSeq" id="WP_148450481.1">
    <property type="nucleotide sequence ID" value="NZ_VSDO01000001.1"/>
</dbReference>
<organism evidence="4 5">
    <name type="scientific">Paenibacillus faecis</name>
    <dbReference type="NCBI Taxonomy" id="862114"/>
    <lineage>
        <taxon>Bacteria</taxon>
        <taxon>Bacillati</taxon>
        <taxon>Bacillota</taxon>
        <taxon>Bacilli</taxon>
        <taxon>Bacillales</taxon>
        <taxon>Paenibacillaceae</taxon>
        <taxon>Paenibacillus</taxon>
    </lineage>
</organism>
<evidence type="ECO:0000313" key="4">
    <source>
        <dbReference type="EMBL" id="TYA14888.1"/>
    </source>
</evidence>
<evidence type="ECO:0008006" key="6">
    <source>
        <dbReference type="Google" id="ProtNLM"/>
    </source>
</evidence>
<dbReference type="InterPro" id="IPR034660">
    <property type="entry name" value="DinB/YfiT-like"/>
</dbReference>
<name>A0A5D0CYW4_9BACL</name>
<evidence type="ECO:0000313" key="5">
    <source>
        <dbReference type="Proteomes" id="UP000325218"/>
    </source>
</evidence>
<feature type="binding site" evidence="3">
    <location>
        <position position="126"/>
    </location>
    <ligand>
        <name>a divalent metal cation</name>
        <dbReference type="ChEBI" id="CHEBI:60240"/>
    </ligand>
</feature>
<comment type="similarity">
    <text evidence="1">Belongs to the DinB family.</text>
</comment>
<dbReference type="Pfam" id="PF05163">
    <property type="entry name" value="DinB"/>
    <property type="match status" value="1"/>
</dbReference>
<dbReference type="SUPFAM" id="SSF109854">
    <property type="entry name" value="DinB/YfiT-like putative metalloenzymes"/>
    <property type="match status" value="1"/>
</dbReference>
<gene>
    <name evidence="4" type="ORF">FRY98_04275</name>
</gene>
<feature type="binding site" evidence="3">
    <location>
        <position position="48"/>
    </location>
    <ligand>
        <name>a divalent metal cation</name>
        <dbReference type="ChEBI" id="CHEBI:60240"/>
    </ligand>
</feature>
<keyword evidence="2 3" id="KW-0479">Metal-binding</keyword>
<protein>
    <recommendedName>
        <fullName evidence="6">Damage-inducible protein DinB</fullName>
    </recommendedName>
</protein>